<keyword evidence="2" id="KW-0560">Oxidoreductase</keyword>
<evidence type="ECO:0000256" key="2">
    <source>
        <dbReference type="ARBA" id="ARBA00023002"/>
    </source>
</evidence>
<dbReference type="GO" id="GO:0003955">
    <property type="term" value="F:NAD(P)H dehydrogenase (quinone) activity"/>
    <property type="evidence" value="ECO:0007669"/>
    <property type="project" value="TreeGrafter"/>
</dbReference>
<dbReference type="GO" id="GO:0005829">
    <property type="term" value="C:cytosol"/>
    <property type="evidence" value="ECO:0007669"/>
    <property type="project" value="TreeGrafter"/>
</dbReference>
<dbReference type="Pfam" id="PF02525">
    <property type="entry name" value="Flavodoxin_2"/>
    <property type="match status" value="1"/>
</dbReference>
<gene>
    <name evidence="4" type="ORF">EDD54_2483</name>
</gene>
<dbReference type="InterPro" id="IPR029039">
    <property type="entry name" value="Flavoprotein-like_sf"/>
</dbReference>
<accession>A0A4V3CWA8</accession>
<dbReference type="SUPFAM" id="SSF52218">
    <property type="entry name" value="Flavoproteins"/>
    <property type="match status" value="1"/>
</dbReference>
<dbReference type="Gene3D" id="3.40.50.360">
    <property type="match status" value="1"/>
</dbReference>
<dbReference type="RefSeq" id="WP_126541462.1">
    <property type="nucleotide sequence ID" value="NZ_BSPM01000004.1"/>
</dbReference>
<keyword evidence="5" id="KW-1185">Reference proteome</keyword>
<dbReference type="PANTHER" id="PTHR10204">
    <property type="entry name" value="NAD P H OXIDOREDUCTASE-RELATED"/>
    <property type="match status" value="1"/>
</dbReference>
<dbReference type="Proteomes" id="UP000294547">
    <property type="component" value="Unassembled WGS sequence"/>
</dbReference>
<dbReference type="InterPro" id="IPR003680">
    <property type="entry name" value="Flavodoxin_fold"/>
</dbReference>
<protein>
    <submittedName>
        <fullName evidence="4">Putative NADPH-quinone reductase</fullName>
    </submittedName>
</protein>
<evidence type="ECO:0000259" key="3">
    <source>
        <dbReference type="Pfam" id="PF02525"/>
    </source>
</evidence>
<proteinExistence type="inferred from homology"/>
<dbReference type="OrthoDB" id="9798454at2"/>
<comment type="caution">
    <text evidence="4">The sequence shown here is derived from an EMBL/GenBank/DDBJ whole genome shotgun (WGS) entry which is preliminary data.</text>
</comment>
<organism evidence="4 5">
    <name type="scientific">Oharaeibacter diazotrophicus</name>
    <dbReference type="NCBI Taxonomy" id="1920512"/>
    <lineage>
        <taxon>Bacteria</taxon>
        <taxon>Pseudomonadati</taxon>
        <taxon>Pseudomonadota</taxon>
        <taxon>Alphaproteobacteria</taxon>
        <taxon>Hyphomicrobiales</taxon>
        <taxon>Pleomorphomonadaceae</taxon>
        <taxon>Oharaeibacter</taxon>
    </lineage>
</organism>
<dbReference type="EMBL" id="SNXY01000007">
    <property type="protein sequence ID" value="TDP85628.1"/>
    <property type="molecule type" value="Genomic_DNA"/>
</dbReference>
<comment type="similarity">
    <text evidence="1">Belongs to the NAD(P)H dehydrogenase (quinone) family.</text>
</comment>
<name>A0A4V3CWA8_9HYPH</name>
<dbReference type="InterPro" id="IPR051545">
    <property type="entry name" value="NAD(P)H_dehydrogenase_qn"/>
</dbReference>
<evidence type="ECO:0000313" key="5">
    <source>
        <dbReference type="Proteomes" id="UP000294547"/>
    </source>
</evidence>
<reference evidence="4 5" key="1">
    <citation type="submission" date="2019-03" db="EMBL/GenBank/DDBJ databases">
        <title>Genomic Encyclopedia of Type Strains, Phase IV (KMG-IV): sequencing the most valuable type-strain genomes for metagenomic binning, comparative biology and taxonomic classification.</title>
        <authorList>
            <person name="Goeker M."/>
        </authorList>
    </citation>
    <scope>NUCLEOTIDE SEQUENCE [LARGE SCALE GENOMIC DNA]</scope>
    <source>
        <strain evidence="4 5">DSM 102969</strain>
    </source>
</reference>
<evidence type="ECO:0000313" key="4">
    <source>
        <dbReference type="EMBL" id="TDP85628.1"/>
    </source>
</evidence>
<dbReference type="PANTHER" id="PTHR10204:SF34">
    <property type="entry name" value="NAD(P)H DEHYDROGENASE [QUINONE] 1 ISOFORM 1"/>
    <property type="match status" value="1"/>
</dbReference>
<evidence type="ECO:0000256" key="1">
    <source>
        <dbReference type="ARBA" id="ARBA00006252"/>
    </source>
</evidence>
<dbReference type="AlphaFoldDB" id="A0A4V3CWA8"/>
<sequence>MSCILIVQGHPDPDPARFCRALAAAYAEGAAAGGHEVRSLDVASLGIPPLGSEAEWQAEPPPAVAAAQADLAWADHLVFFHPLWLGAMPAALKAFLEQVARPGFAFPKGPRGLGRGLLAGKSSRTVVTMGMPALFYRWWYGALALRAFERNVLAFVGIGPNRHTLIGSVEGLSDAARRGWLARMRELGRAAR</sequence>
<feature type="domain" description="Flavodoxin-like fold" evidence="3">
    <location>
        <begin position="4"/>
        <end position="184"/>
    </location>
</feature>